<comment type="caution">
    <text evidence="1">The sequence shown here is derived from an EMBL/GenBank/DDBJ whole genome shotgun (WGS) entry which is preliminary data.</text>
</comment>
<organism evidence="1 2">
    <name type="scientific">Phlebia brevispora</name>
    <dbReference type="NCBI Taxonomy" id="194682"/>
    <lineage>
        <taxon>Eukaryota</taxon>
        <taxon>Fungi</taxon>
        <taxon>Dikarya</taxon>
        <taxon>Basidiomycota</taxon>
        <taxon>Agaricomycotina</taxon>
        <taxon>Agaricomycetes</taxon>
        <taxon>Polyporales</taxon>
        <taxon>Meruliaceae</taxon>
        <taxon>Phlebia</taxon>
    </lineage>
</organism>
<evidence type="ECO:0000313" key="1">
    <source>
        <dbReference type="EMBL" id="KAJ3555307.1"/>
    </source>
</evidence>
<keyword evidence="2" id="KW-1185">Reference proteome</keyword>
<evidence type="ECO:0000313" key="2">
    <source>
        <dbReference type="Proteomes" id="UP001148662"/>
    </source>
</evidence>
<dbReference type="Proteomes" id="UP001148662">
    <property type="component" value="Unassembled WGS sequence"/>
</dbReference>
<gene>
    <name evidence="1" type="ORF">NM688_g2650</name>
</gene>
<dbReference type="EMBL" id="JANHOG010000343">
    <property type="protein sequence ID" value="KAJ3555307.1"/>
    <property type="molecule type" value="Genomic_DNA"/>
</dbReference>
<proteinExistence type="predicted"/>
<sequence length="304" mass="35187">MSSVGDAFVFTYPEKNPFQSDPPIARLVPEEPKELLTITPQTASEALAKAEQTGVNPLSMLYGDSPLSMVDPKTKHARFPIEQYTLPPPLVQIFPSPVQFIEWLNPEGRTPVYKVQIGEDIRLLKLYTDRDPDEEYTSDEVGWPMFRFRREKEAYAHLLHSGACAKGIVPHCYGWFDPKERDFFPNLLDDRRPPKAILLEYFPEAEQLSVLNITSEIADKALRGLYEIHASYVLHGDINKRNVLVLSNGRVVWIDFDESTCGTETRCDRRLTRQKLLEELSFAWIIFYPCLMVDKRLEFRNWLY</sequence>
<reference evidence="1" key="1">
    <citation type="submission" date="2022-07" db="EMBL/GenBank/DDBJ databases">
        <title>Genome Sequence of Phlebia brevispora.</title>
        <authorList>
            <person name="Buettner E."/>
        </authorList>
    </citation>
    <scope>NUCLEOTIDE SEQUENCE</scope>
    <source>
        <strain evidence="1">MPL23</strain>
    </source>
</reference>
<accession>A0ACC1T7W0</accession>
<name>A0ACC1T7W0_9APHY</name>
<protein>
    <submittedName>
        <fullName evidence="1">Uncharacterized protein</fullName>
    </submittedName>
</protein>